<evidence type="ECO:0000256" key="5">
    <source>
        <dbReference type="PIRSR" id="PIRSR015582-2"/>
    </source>
</evidence>
<dbReference type="SUPFAM" id="SSF51621">
    <property type="entry name" value="Phosphoenolpyruvate/pyruvate domain"/>
    <property type="match status" value="1"/>
</dbReference>
<sequence length="267" mass="28484">MRLTRDQIATARSFLFVPGHRPDRFDKAAASGADVVVVDLEDAVSAADKDRARGYVSEWLEHGNAALVRINPFETTWFEADLDTAMRYGCPIMVPKADSVAALADLGWCTAGKCDLVALVETAAGIERANEVCATAGIIRLAFGNADFGAEVGVAPNDHLALTYARSKLVSASAAEKLAPPIDGVTISIEDTVALNADIEHASRLGFTGKLCIHPNQVPIVSDGFAPSESDRKWARTVIEAGESVTRVNGQMIDKPVLERARRILGA</sequence>
<evidence type="ECO:0000256" key="4">
    <source>
        <dbReference type="PIRSR" id="PIRSR015582-1"/>
    </source>
</evidence>
<dbReference type="Gene3D" id="3.20.20.60">
    <property type="entry name" value="Phosphoenolpyruvate-binding domains"/>
    <property type="match status" value="1"/>
</dbReference>
<dbReference type="AlphaFoldDB" id="A0A4R5BWK9"/>
<feature type="binding site" evidence="5">
    <location>
        <position position="147"/>
    </location>
    <ligand>
        <name>Mg(2+)</name>
        <dbReference type="ChEBI" id="CHEBI:18420"/>
    </ligand>
</feature>
<dbReference type="InterPro" id="IPR005000">
    <property type="entry name" value="Aldolase/citrate-lyase_domain"/>
</dbReference>
<feature type="domain" description="HpcH/HpaI aldolase/citrate lyase" evidence="6">
    <location>
        <begin position="12"/>
        <end position="215"/>
    </location>
</feature>
<dbReference type="PANTHER" id="PTHR32308">
    <property type="entry name" value="LYASE BETA SUBUNIT, PUTATIVE (AFU_ORTHOLOGUE AFUA_4G13030)-RELATED"/>
    <property type="match status" value="1"/>
</dbReference>
<dbReference type="GO" id="GO:0006107">
    <property type="term" value="P:oxaloacetate metabolic process"/>
    <property type="evidence" value="ECO:0007669"/>
    <property type="project" value="TreeGrafter"/>
</dbReference>
<dbReference type="PIRSF" id="PIRSF015582">
    <property type="entry name" value="Cit_lyase_B"/>
    <property type="match status" value="1"/>
</dbReference>
<dbReference type="GO" id="GO:0000287">
    <property type="term" value="F:magnesium ion binding"/>
    <property type="evidence" value="ECO:0007669"/>
    <property type="project" value="TreeGrafter"/>
</dbReference>
<dbReference type="GO" id="GO:0016829">
    <property type="term" value="F:lyase activity"/>
    <property type="evidence" value="ECO:0007669"/>
    <property type="project" value="UniProtKB-KW"/>
</dbReference>
<comment type="cofactor">
    <cofactor evidence="1">
        <name>Mg(2+)</name>
        <dbReference type="ChEBI" id="CHEBI:18420"/>
    </cofactor>
</comment>
<evidence type="ECO:0000259" key="6">
    <source>
        <dbReference type="Pfam" id="PF03328"/>
    </source>
</evidence>
<feature type="binding site" evidence="4">
    <location>
        <position position="69"/>
    </location>
    <ligand>
        <name>substrate</name>
    </ligand>
</feature>
<protein>
    <submittedName>
        <fullName evidence="7">CoA ester lyase</fullName>
    </submittedName>
</protein>
<comment type="caution">
    <text evidence="7">The sequence shown here is derived from an EMBL/GenBank/DDBJ whole genome shotgun (WGS) entry which is preliminary data.</text>
</comment>
<evidence type="ECO:0000313" key="8">
    <source>
        <dbReference type="Proteomes" id="UP000294723"/>
    </source>
</evidence>
<organism evidence="7 8">
    <name type="scientific">Saccharopolyspora karakumensis</name>
    <dbReference type="NCBI Taxonomy" id="2530386"/>
    <lineage>
        <taxon>Bacteria</taxon>
        <taxon>Bacillati</taxon>
        <taxon>Actinomycetota</taxon>
        <taxon>Actinomycetes</taxon>
        <taxon>Pseudonocardiales</taxon>
        <taxon>Pseudonocardiaceae</taxon>
        <taxon>Saccharopolyspora</taxon>
    </lineage>
</organism>
<dbReference type="RefSeq" id="WP_132681912.1">
    <property type="nucleotide sequence ID" value="NZ_SMLA01000008.1"/>
</dbReference>
<proteinExistence type="predicted"/>
<gene>
    <name evidence="7" type="ORF">E1202_07925</name>
</gene>
<dbReference type="InterPro" id="IPR015813">
    <property type="entry name" value="Pyrv/PenolPyrv_kinase-like_dom"/>
</dbReference>
<dbReference type="InterPro" id="IPR040442">
    <property type="entry name" value="Pyrv_kinase-like_dom_sf"/>
</dbReference>
<evidence type="ECO:0000256" key="1">
    <source>
        <dbReference type="ARBA" id="ARBA00001946"/>
    </source>
</evidence>
<dbReference type="EMBL" id="SMLA01000008">
    <property type="protein sequence ID" value="TDD90549.1"/>
    <property type="molecule type" value="Genomic_DNA"/>
</dbReference>
<reference evidence="7 8" key="1">
    <citation type="submission" date="2019-03" db="EMBL/GenBank/DDBJ databases">
        <title>Draft genome sequences of novel Actinobacteria.</title>
        <authorList>
            <person name="Sahin N."/>
            <person name="Ay H."/>
            <person name="Saygin H."/>
        </authorList>
    </citation>
    <scope>NUCLEOTIDE SEQUENCE [LARGE SCALE GENOMIC DNA]</scope>
    <source>
        <strain evidence="7 8">5K548</strain>
    </source>
</reference>
<dbReference type="InterPro" id="IPR011206">
    <property type="entry name" value="Citrate_lyase_beta/mcl1/mcl2"/>
</dbReference>
<dbReference type="Pfam" id="PF03328">
    <property type="entry name" value="HpcH_HpaI"/>
    <property type="match status" value="1"/>
</dbReference>
<feature type="binding site" evidence="5">
    <location>
        <position position="121"/>
    </location>
    <ligand>
        <name>Mg(2+)</name>
        <dbReference type="ChEBI" id="CHEBI:18420"/>
    </ligand>
</feature>
<keyword evidence="2 5" id="KW-0479">Metal-binding</keyword>
<keyword evidence="7" id="KW-0456">Lyase</keyword>
<name>A0A4R5BWK9_9PSEU</name>
<accession>A0A4R5BWK9</accession>
<dbReference type="PANTHER" id="PTHR32308:SF10">
    <property type="entry name" value="CITRATE LYASE SUBUNIT BETA"/>
    <property type="match status" value="1"/>
</dbReference>
<evidence type="ECO:0000313" key="7">
    <source>
        <dbReference type="EMBL" id="TDD90549.1"/>
    </source>
</evidence>
<dbReference type="Proteomes" id="UP000294723">
    <property type="component" value="Unassembled WGS sequence"/>
</dbReference>
<keyword evidence="3 5" id="KW-0460">Magnesium</keyword>
<evidence type="ECO:0000256" key="3">
    <source>
        <dbReference type="ARBA" id="ARBA00022842"/>
    </source>
</evidence>
<evidence type="ECO:0000256" key="2">
    <source>
        <dbReference type="ARBA" id="ARBA00022723"/>
    </source>
</evidence>
<keyword evidence="8" id="KW-1185">Reference proteome</keyword>
<feature type="binding site" evidence="4">
    <location>
        <position position="121"/>
    </location>
    <ligand>
        <name>substrate</name>
    </ligand>
</feature>